<sequence length="58" mass="6379">CVKQQLIAKHHVPDIAKGASPALLTPADMSITLKRLYHGLKNSQNSLQMVKNLPGFVR</sequence>
<evidence type="ECO:0000313" key="2">
    <source>
        <dbReference type="Proteomes" id="UP000285084"/>
    </source>
</evidence>
<name>A0A420M6X0_FUSOX</name>
<reference evidence="1 2" key="1">
    <citation type="journal article" date="2018" name="Sci. Rep.">
        <title>Characterisation of pathogen-specific regions and novel effector candidates in Fusarium oxysporum f. sp. cepae.</title>
        <authorList>
            <person name="Armitage A.D."/>
            <person name="Taylor A."/>
            <person name="Sobczyk M.K."/>
            <person name="Baxter L."/>
            <person name="Greenfield B.P."/>
            <person name="Bates H.J."/>
            <person name="Wilson F."/>
            <person name="Jackson A.C."/>
            <person name="Ott S."/>
            <person name="Harrison R.J."/>
            <person name="Clarkson J.P."/>
        </authorList>
    </citation>
    <scope>NUCLEOTIDE SEQUENCE [LARGE SCALE GENOMIC DNA]</scope>
    <source>
        <strain evidence="1 2">Fo_A13</strain>
    </source>
</reference>
<accession>A0A420M6X0</accession>
<dbReference type="AlphaFoldDB" id="A0A420M6X0"/>
<proteinExistence type="predicted"/>
<dbReference type="Proteomes" id="UP000285084">
    <property type="component" value="Unassembled WGS sequence"/>
</dbReference>
<feature type="non-terminal residue" evidence="1">
    <location>
        <position position="1"/>
    </location>
</feature>
<dbReference type="EMBL" id="MRCX01001211">
    <property type="protein sequence ID" value="RKK51596.1"/>
    <property type="molecule type" value="Genomic_DNA"/>
</dbReference>
<protein>
    <submittedName>
        <fullName evidence="1">Uncharacterized protein</fullName>
    </submittedName>
</protein>
<organism evidence="1 2">
    <name type="scientific">Fusarium oxysporum</name>
    <name type="common">Fusarium vascular wilt</name>
    <dbReference type="NCBI Taxonomy" id="5507"/>
    <lineage>
        <taxon>Eukaryota</taxon>
        <taxon>Fungi</taxon>
        <taxon>Dikarya</taxon>
        <taxon>Ascomycota</taxon>
        <taxon>Pezizomycotina</taxon>
        <taxon>Sordariomycetes</taxon>
        <taxon>Hypocreomycetidae</taxon>
        <taxon>Hypocreales</taxon>
        <taxon>Nectriaceae</taxon>
        <taxon>Fusarium</taxon>
        <taxon>Fusarium oxysporum species complex</taxon>
    </lineage>
</organism>
<comment type="caution">
    <text evidence="1">The sequence shown here is derived from an EMBL/GenBank/DDBJ whole genome shotgun (WGS) entry which is preliminary data.</text>
</comment>
<gene>
    <name evidence="1" type="ORF">BFJ69_g17933</name>
</gene>
<evidence type="ECO:0000313" key="1">
    <source>
        <dbReference type="EMBL" id="RKK51596.1"/>
    </source>
</evidence>